<evidence type="ECO:0000256" key="4">
    <source>
        <dbReference type="ARBA" id="ARBA00023088"/>
    </source>
</evidence>
<dbReference type="InterPro" id="IPR041033">
    <property type="entry name" value="SpaA_PFL_dom_1"/>
</dbReference>
<dbReference type="GO" id="GO:0005975">
    <property type="term" value="P:carbohydrate metabolic process"/>
    <property type="evidence" value="ECO:0007669"/>
    <property type="project" value="UniProtKB-ARBA"/>
</dbReference>
<dbReference type="InterPro" id="IPR026466">
    <property type="entry name" value="Fim_isopep_form_D2_dom"/>
</dbReference>
<keyword evidence="2" id="KW-0964">Secreted</keyword>
<gene>
    <name evidence="9" type="ORF">BSAE_1307</name>
</gene>
<keyword evidence="1" id="KW-0134">Cell wall</keyword>
<dbReference type="Proteomes" id="UP000029040">
    <property type="component" value="Unassembled WGS sequence"/>
</dbReference>
<evidence type="ECO:0000313" key="9">
    <source>
        <dbReference type="EMBL" id="KFI85454.1"/>
    </source>
</evidence>
<evidence type="ECO:0000256" key="6">
    <source>
        <dbReference type="SAM" id="SignalP"/>
    </source>
</evidence>
<feature type="domain" description="SpaA-like prealbumin fold" evidence="8">
    <location>
        <begin position="373"/>
        <end position="463"/>
    </location>
</feature>
<feature type="signal peptide" evidence="6">
    <location>
        <begin position="1"/>
        <end position="31"/>
    </location>
</feature>
<feature type="transmembrane region" description="Helical" evidence="5">
    <location>
        <begin position="496"/>
        <end position="521"/>
    </location>
</feature>
<reference evidence="9 10" key="1">
    <citation type="submission" date="2014-03" db="EMBL/GenBank/DDBJ databases">
        <title>Genomics of Bifidobacteria.</title>
        <authorList>
            <person name="Ventura M."/>
            <person name="Milani C."/>
            <person name="Lugli G.A."/>
        </authorList>
    </citation>
    <scope>NUCLEOTIDE SEQUENCE [LARGE SCALE GENOMIC DNA]</scope>
    <source>
        <strain evidence="9 10">LMG 14934</strain>
    </source>
</reference>
<sequence length="532" mass="55265">MKGMLKRALAGVAAAVLTVAGLVGLAGTANADTITITDGGTNNGVIDGHSFKYVQIASYDTYTEDDGYTGLSTVQDPPEAYSAVVEAVNAVFGTGSVPDSGVDPLVWAQGVSGRKMGDNSAFPWNSDANSREFAQHLVDTLKNNQDVWTDAGAASNGQLKITVPDNGLYLIMDTTQGVTDATETLPMLVVTKDGSANVVVKNQRTNTPPTKTVTGDTNHTVTQGQTVEFTIEGEVPATAGADAAYAYVFTDYANDGIEIDLDSVKVYYGQNDPMTELTGGYTVAVDGNPAVQGQKVTGSASNTAATPKADPTFTVSIPKSTLDGIQSAAGQPLVVKYSATVTETVTMVDNWATVTRGKNESDPGQAPTLTTADLSFTKVGEGGATLDGVQFTIARKDGVALPNGYPTTVKSDGDGKVTFPNLADGTYTITESAPKDGYLDLGLSFDVKITTENGVAKIEVIDESAKNWAGLNYDLVTGTGDAIMVQNITKITQLPLTGAAGTMLFTVLGLLIAGAGVTVYMKSRSVKHALRG</sequence>
<dbReference type="SUPFAM" id="SSF49478">
    <property type="entry name" value="Cna protein B-type domain"/>
    <property type="match status" value="1"/>
</dbReference>
<keyword evidence="4" id="KW-0572">Peptidoglycan-anchor</keyword>
<dbReference type="RefSeq" id="WP_033508719.1">
    <property type="nucleotide sequence ID" value="NZ_JDTM01000003.1"/>
</dbReference>
<keyword evidence="5" id="KW-1133">Transmembrane helix</keyword>
<dbReference type="InterPro" id="IPR019931">
    <property type="entry name" value="LPXTG_anchor"/>
</dbReference>
<evidence type="ECO:0000259" key="7">
    <source>
        <dbReference type="Pfam" id="PF00746"/>
    </source>
</evidence>
<feature type="chain" id="PRO_5001819644" evidence="6">
    <location>
        <begin position="32"/>
        <end position="532"/>
    </location>
</feature>
<dbReference type="EMBL" id="JGZM01000008">
    <property type="protein sequence ID" value="KFI85454.1"/>
    <property type="molecule type" value="Genomic_DNA"/>
</dbReference>
<evidence type="ECO:0000256" key="3">
    <source>
        <dbReference type="ARBA" id="ARBA00022729"/>
    </source>
</evidence>
<evidence type="ECO:0000259" key="8">
    <source>
        <dbReference type="Pfam" id="PF17802"/>
    </source>
</evidence>
<comment type="caution">
    <text evidence="9">The sequence shown here is derived from an EMBL/GenBank/DDBJ whole genome shotgun (WGS) entry which is preliminary data.</text>
</comment>
<keyword evidence="5" id="KW-0812">Transmembrane</keyword>
<dbReference type="Pfam" id="PF00746">
    <property type="entry name" value="Gram_pos_anchor"/>
    <property type="match status" value="1"/>
</dbReference>
<dbReference type="InterPro" id="IPR013783">
    <property type="entry name" value="Ig-like_fold"/>
</dbReference>
<organism evidence="9 10">
    <name type="scientific">Bifidobacterium pullorum subsp. saeculare DSM 6531 = LMG 14934</name>
    <dbReference type="NCBI Taxonomy" id="1437611"/>
    <lineage>
        <taxon>Bacteria</taxon>
        <taxon>Bacillati</taxon>
        <taxon>Actinomycetota</taxon>
        <taxon>Actinomycetes</taxon>
        <taxon>Bifidobacteriales</taxon>
        <taxon>Bifidobacteriaceae</taxon>
        <taxon>Bifidobacterium</taxon>
    </lineage>
</organism>
<evidence type="ECO:0000313" key="10">
    <source>
        <dbReference type="Proteomes" id="UP000029040"/>
    </source>
</evidence>
<accession>A0A087CQA4</accession>
<dbReference type="NCBIfam" id="TIGR04226">
    <property type="entry name" value="RrgB_K2N_iso_D2"/>
    <property type="match status" value="1"/>
</dbReference>
<dbReference type="AlphaFoldDB" id="A0A087CQA4"/>
<protein>
    <submittedName>
        <fullName evidence="9">Fimbrial subunit FimA</fullName>
    </submittedName>
</protein>
<keyword evidence="3 6" id="KW-0732">Signal</keyword>
<proteinExistence type="predicted"/>
<dbReference type="Pfam" id="PF17802">
    <property type="entry name" value="SpaA"/>
    <property type="match status" value="1"/>
</dbReference>
<name>A0A087CQA4_9BIFI</name>
<feature type="domain" description="Gram-positive cocci surface proteins LPxTG" evidence="7">
    <location>
        <begin position="492"/>
        <end position="524"/>
    </location>
</feature>
<dbReference type="Gene3D" id="2.60.40.740">
    <property type="match status" value="1"/>
</dbReference>
<evidence type="ECO:0000256" key="5">
    <source>
        <dbReference type="SAM" id="Phobius"/>
    </source>
</evidence>
<evidence type="ECO:0000256" key="1">
    <source>
        <dbReference type="ARBA" id="ARBA00022512"/>
    </source>
</evidence>
<dbReference type="NCBIfam" id="TIGR01167">
    <property type="entry name" value="LPXTG_anchor"/>
    <property type="match status" value="1"/>
</dbReference>
<dbReference type="Gene3D" id="2.60.40.10">
    <property type="entry name" value="Immunoglobulins"/>
    <property type="match status" value="1"/>
</dbReference>
<keyword evidence="5" id="KW-0472">Membrane</keyword>
<evidence type="ECO:0000256" key="2">
    <source>
        <dbReference type="ARBA" id="ARBA00022525"/>
    </source>
</evidence>